<keyword evidence="4" id="KW-0808">Transferase</keyword>
<keyword evidence="4" id="KW-0560">Oxidoreductase</keyword>
<organism evidence="4 5">
    <name type="scientific">Medicago truncatula</name>
    <name type="common">Barrel medic</name>
    <name type="synonym">Medicago tribuloides</name>
    <dbReference type="NCBI Taxonomy" id="3880"/>
    <lineage>
        <taxon>Eukaryota</taxon>
        <taxon>Viridiplantae</taxon>
        <taxon>Streptophyta</taxon>
        <taxon>Embryophyta</taxon>
        <taxon>Tracheophyta</taxon>
        <taxon>Spermatophyta</taxon>
        <taxon>Magnoliopsida</taxon>
        <taxon>eudicotyledons</taxon>
        <taxon>Gunneridae</taxon>
        <taxon>Pentapetalae</taxon>
        <taxon>rosids</taxon>
        <taxon>fabids</taxon>
        <taxon>Fabales</taxon>
        <taxon>Fabaceae</taxon>
        <taxon>Papilionoideae</taxon>
        <taxon>50 kb inversion clade</taxon>
        <taxon>NPAAA clade</taxon>
        <taxon>Hologalegina</taxon>
        <taxon>IRL clade</taxon>
        <taxon>Trifolieae</taxon>
        <taxon>Medicago</taxon>
    </lineage>
</organism>
<name>A0A396HT65_MEDTR</name>
<evidence type="ECO:0000313" key="5">
    <source>
        <dbReference type="Proteomes" id="UP000265566"/>
    </source>
</evidence>
<dbReference type="EMBL" id="PSQE01000005">
    <property type="protein sequence ID" value="RHN55693.1"/>
    <property type="molecule type" value="Genomic_DNA"/>
</dbReference>
<keyword evidence="2" id="KW-0408">Iron</keyword>
<dbReference type="AlphaFoldDB" id="A0A396HT65"/>
<dbReference type="InterPro" id="IPR027443">
    <property type="entry name" value="IPNS-like_sf"/>
</dbReference>
<evidence type="ECO:0000256" key="1">
    <source>
        <dbReference type="ARBA" id="ARBA00022723"/>
    </source>
</evidence>
<evidence type="ECO:0000256" key="2">
    <source>
        <dbReference type="ARBA" id="ARBA00023004"/>
    </source>
</evidence>
<dbReference type="SUPFAM" id="SSF51197">
    <property type="entry name" value="Clavaminate synthase-like"/>
    <property type="match status" value="1"/>
</dbReference>
<accession>A0A396HT65</accession>
<keyword evidence="4" id="KW-0489">Methyltransferase</keyword>
<evidence type="ECO:0000259" key="3">
    <source>
        <dbReference type="Pfam" id="PF14226"/>
    </source>
</evidence>
<feature type="domain" description="Non-haem dioxygenase N-terminal" evidence="3">
    <location>
        <begin position="47"/>
        <end position="85"/>
    </location>
</feature>
<dbReference type="EC" id="1.14.11.32" evidence="4"/>
<proteinExistence type="predicted"/>
<dbReference type="Gene3D" id="2.60.120.330">
    <property type="entry name" value="B-lactam Antibiotic, Isopenicillin N Synthase, Chain"/>
    <property type="match status" value="1"/>
</dbReference>
<dbReference type="GO" id="GO:0046872">
    <property type="term" value="F:metal ion binding"/>
    <property type="evidence" value="ECO:0007669"/>
    <property type="project" value="UniProtKB-KW"/>
</dbReference>
<evidence type="ECO:0000313" key="4">
    <source>
        <dbReference type="EMBL" id="RHN55693.1"/>
    </source>
</evidence>
<comment type="caution">
    <text evidence="4">The sequence shown here is derived from an EMBL/GenBank/DDBJ whole genome shotgun (WGS) entry which is preliminary data.</text>
</comment>
<dbReference type="Gramene" id="rna30917">
    <property type="protein sequence ID" value="RHN55693.1"/>
    <property type="gene ID" value="gene30917"/>
</dbReference>
<dbReference type="GO" id="GO:0008168">
    <property type="term" value="F:methyltransferase activity"/>
    <property type="evidence" value="ECO:0007669"/>
    <property type="project" value="UniProtKB-KW"/>
</dbReference>
<keyword evidence="1" id="KW-0479">Metal-binding</keyword>
<dbReference type="Proteomes" id="UP000265566">
    <property type="component" value="Chromosome 5"/>
</dbReference>
<dbReference type="InterPro" id="IPR026992">
    <property type="entry name" value="DIOX_N"/>
</dbReference>
<dbReference type="GO" id="GO:0032259">
    <property type="term" value="P:methylation"/>
    <property type="evidence" value="ECO:0007669"/>
    <property type="project" value="UniProtKB-KW"/>
</dbReference>
<reference evidence="5" key="1">
    <citation type="journal article" date="2018" name="Nat. Plants">
        <title>Whole-genome landscape of Medicago truncatula symbiotic genes.</title>
        <authorList>
            <person name="Pecrix Y."/>
            <person name="Staton S.E."/>
            <person name="Sallet E."/>
            <person name="Lelandais-Briere C."/>
            <person name="Moreau S."/>
            <person name="Carrere S."/>
            <person name="Blein T."/>
            <person name="Jardinaud M.F."/>
            <person name="Latrasse D."/>
            <person name="Zouine M."/>
            <person name="Zahm M."/>
            <person name="Kreplak J."/>
            <person name="Mayjonade B."/>
            <person name="Satge C."/>
            <person name="Perez M."/>
            <person name="Cauet S."/>
            <person name="Marande W."/>
            <person name="Chantry-Darmon C."/>
            <person name="Lopez-Roques C."/>
            <person name="Bouchez O."/>
            <person name="Berard A."/>
            <person name="Debelle F."/>
            <person name="Munos S."/>
            <person name="Bendahmane A."/>
            <person name="Berges H."/>
            <person name="Niebel A."/>
            <person name="Buitink J."/>
            <person name="Frugier F."/>
            <person name="Benhamed M."/>
            <person name="Crespi M."/>
            <person name="Gouzy J."/>
            <person name="Gamas P."/>
        </authorList>
    </citation>
    <scope>NUCLEOTIDE SEQUENCE [LARGE SCALE GENOMIC DNA]</scope>
    <source>
        <strain evidence="5">cv. Jemalong A17</strain>
    </source>
</reference>
<dbReference type="Pfam" id="PF14226">
    <property type="entry name" value="DIOX_N"/>
    <property type="match status" value="1"/>
</dbReference>
<sequence>MSKFGTSLLVPSVQELAKKPIIEVPEQYLYPNQDPIVLSNTSSLQQVPVIDLSKLLCEDASELQKLDQACKQWGFFQVLTNTLPLNTRVNSVFHPCNICHFLFSPL</sequence>
<gene>
    <name evidence="4" type="ORF">MtrunA17_Chr5g0420731</name>
</gene>
<protein>
    <submittedName>
        <fullName evidence="4">Putative codeine 3-O-demethylase</fullName>
        <ecNumber evidence="4">1.14.11.32</ecNumber>
    </submittedName>
</protein>
<dbReference type="GO" id="GO:0102805">
    <property type="term" value="F:codeine O-demethylase activity"/>
    <property type="evidence" value="ECO:0007669"/>
    <property type="project" value="UniProtKB-EC"/>
</dbReference>